<dbReference type="VEuPathDB" id="FungiDB:PV07_10509"/>
<dbReference type="STRING" id="569365.A0A0D2CMM4"/>
<organism evidence="5 6">
    <name type="scientific">Cladophialophora immunda</name>
    <dbReference type="NCBI Taxonomy" id="569365"/>
    <lineage>
        <taxon>Eukaryota</taxon>
        <taxon>Fungi</taxon>
        <taxon>Dikarya</taxon>
        <taxon>Ascomycota</taxon>
        <taxon>Pezizomycotina</taxon>
        <taxon>Eurotiomycetes</taxon>
        <taxon>Chaetothyriomycetidae</taxon>
        <taxon>Chaetothyriales</taxon>
        <taxon>Herpotrichiellaceae</taxon>
        <taxon>Cladophialophora</taxon>
    </lineage>
</organism>
<dbReference type="Pfam" id="PF07714">
    <property type="entry name" value="PK_Tyr_Ser-Thr"/>
    <property type="match status" value="1"/>
</dbReference>
<feature type="domain" description="Protein kinase" evidence="4">
    <location>
        <begin position="399"/>
        <end position="663"/>
    </location>
</feature>
<evidence type="ECO:0000259" key="4">
    <source>
        <dbReference type="PROSITE" id="PS50011"/>
    </source>
</evidence>
<protein>
    <recommendedName>
        <fullName evidence="4">Protein kinase domain-containing protein</fullName>
    </recommendedName>
</protein>
<dbReference type="RefSeq" id="XP_016245035.1">
    <property type="nucleotide sequence ID" value="XM_016397844.1"/>
</dbReference>
<name>A0A0D2CMM4_9EURO</name>
<evidence type="ECO:0000313" key="6">
    <source>
        <dbReference type="Proteomes" id="UP000054466"/>
    </source>
</evidence>
<dbReference type="OrthoDB" id="635774at2759"/>
<evidence type="ECO:0000313" key="5">
    <source>
        <dbReference type="EMBL" id="KIW24819.1"/>
    </source>
</evidence>
<evidence type="ECO:0000256" key="1">
    <source>
        <dbReference type="ARBA" id="ARBA00008874"/>
    </source>
</evidence>
<proteinExistence type="inferred from homology"/>
<dbReference type="GO" id="GO:0004672">
    <property type="term" value="F:protein kinase activity"/>
    <property type="evidence" value="ECO:0007669"/>
    <property type="project" value="InterPro"/>
</dbReference>
<dbReference type="Pfam" id="PF00069">
    <property type="entry name" value="Pkinase"/>
    <property type="match status" value="1"/>
</dbReference>
<dbReference type="PANTHER" id="PTHR45832:SF22">
    <property type="entry name" value="SERINE_THREONINE-PROTEIN KINASE SAMKA-RELATED"/>
    <property type="match status" value="1"/>
</dbReference>
<sequence length="683" mass="77366">MDPQGRHVRGLSLKKHESLQGVERERGITTVGPSSPAAPAQDRWILNLFQRFDEGVEKLFLTYVDDSNHWRRMTISYKCRDAEPMSLELDLSSLASPEDKMSRIWESIYEHLHEIRFFDTVTRLELRTIDSTLNVFVRESIDEVIQYPPRDIVRLFFDSGQFAPFEICEDELVLDSHLYGFVYRIQHGDRYYVKKDIPGSDAIDRFVYEIRALYALRDCGHVVKLEGIVLDDTLQLVKGILVGYLENGAVVDLLGGGVPWRDRCRWAEQAIRGLCDVHAEGYVQGDFTLSNLAIDEQRDAKIIDFNRRGCPIGWEPPELADHPASLYIGEKSDLFQLGMILWALAMNDDQPERHRRPLSLKFPQEIPGWYRNIVATCLSPRPRNRLCAERLIRMLPQTSPSFSKCGLEDFGQSPTIGSFDVETDISPGPIYAATEVPTRPVSFSKVKTQLLEKSTLSKILGHKQPHIIGLQDLFEIDNSIWLSMEDHQGCNLFELIQKNLALEESIIARICRDVLLALTFLQLQGVVHGNIRSDNILMSTTGYARLSSFDFCFEIENSPKIRDIKGTSRWVAPEMLKEEPYNHKVDIWSLGITIIEMIQGIPPYSGLPPSEAMAMVAKNGPPRITGRDEGEISEPMSLLLHSSLQVIPSSRPSADVLLLYPLILDSAPRSAIISLVEKHEAGI</sequence>
<dbReference type="InterPro" id="IPR001245">
    <property type="entry name" value="Ser-Thr/Tyr_kinase_cat_dom"/>
</dbReference>
<feature type="domain" description="Protein kinase" evidence="4">
    <location>
        <begin position="168"/>
        <end position="402"/>
    </location>
</feature>
<evidence type="ECO:0000256" key="3">
    <source>
        <dbReference type="ARBA" id="ARBA00022840"/>
    </source>
</evidence>
<dbReference type="GeneID" id="27349703"/>
<dbReference type="InterPro" id="IPR051931">
    <property type="entry name" value="PAK3-like"/>
</dbReference>
<dbReference type="EMBL" id="KN847045">
    <property type="protein sequence ID" value="KIW24819.1"/>
    <property type="molecule type" value="Genomic_DNA"/>
</dbReference>
<dbReference type="GO" id="GO:0005524">
    <property type="term" value="F:ATP binding"/>
    <property type="evidence" value="ECO:0007669"/>
    <property type="project" value="UniProtKB-KW"/>
</dbReference>
<keyword evidence="6" id="KW-1185">Reference proteome</keyword>
<accession>A0A0D2CMM4</accession>
<dbReference type="Proteomes" id="UP000054466">
    <property type="component" value="Unassembled WGS sequence"/>
</dbReference>
<dbReference type="AlphaFoldDB" id="A0A0D2CMM4"/>
<dbReference type="Gene3D" id="1.10.510.10">
    <property type="entry name" value="Transferase(Phosphotransferase) domain 1"/>
    <property type="match status" value="2"/>
</dbReference>
<evidence type="ECO:0000256" key="2">
    <source>
        <dbReference type="ARBA" id="ARBA00022741"/>
    </source>
</evidence>
<dbReference type="PROSITE" id="PS50011">
    <property type="entry name" value="PROTEIN_KINASE_DOM"/>
    <property type="match status" value="2"/>
</dbReference>
<dbReference type="InterPro" id="IPR000719">
    <property type="entry name" value="Prot_kinase_dom"/>
</dbReference>
<comment type="similarity">
    <text evidence="1">Belongs to the protein kinase superfamily. STE Ser/Thr protein kinase family. STE20 subfamily.</text>
</comment>
<dbReference type="PANTHER" id="PTHR45832">
    <property type="entry name" value="SERINE/THREONINE-PROTEIN KINASE SAMKA-RELATED-RELATED"/>
    <property type="match status" value="1"/>
</dbReference>
<dbReference type="SUPFAM" id="SSF56112">
    <property type="entry name" value="Protein kinase-like (PK-like)"/>
    <property type="match status" value="2"/>
</dbReference>
<keyword evidence="2" id="KW-0547">Nucleotide-binding</keyword>
<keyword evidence="3" id="KW-0067">ATP-binding</keyword>
<dbReference type="HOGENOM" id="CLU_425777_0_0_1"/>
<dbReference type="InterPro" id="IPR011009">
    <property type="entry name" value="Kinase-like_dom_sf"/>
</dbReference>
<gene>
    <name evidence="5" type="ORF">PV07_10509</name>
</gene>
<reference evidence="5 6" key="1">
    <citation type="submission" date="2015-01" db="EMBL/GenBank/DDBJ databases">
        <title>The Genome Sequence of Cladophialophora immunda CBS83496.</title>
        <authorList>
            <consortium name="The Broad Institute Genomics Platform"/>
            <person name="Cuomo C."/>
            <person name="de Hoog S."/>
            <person name="Gorbushina A."/>
            <person name="Stielow B."/>
            <person name="Teixiera M."/>
            <person name="Abouelleil A."/>
            <person name="Chapman S.B."/>
            <person name="Priest M."/>
            <person name="Young S.K."/>
            <person name="Wortman J."/>
            <person name="Nusbaum C."/>
            <person name="Birren B."/>
        </authorList>
    </citation>
    <scope>NUCLEOTIDE SEQUENCE [LARGE SCALE GENOMIC DNA]</scope>
    <source>
        <strain evidence="5 6">CBS 83496</strain>
    </source>
</reference>